<keyword evidence="9" id="KW-1185">Reference proteome</keyword>
<dbReference type="PANTHER" id="PTHR46098:SF1">
    <property type="entry name" value="TRNA (CYTOSINE(38)-C(5))-METHYLTRANSFERASE"/>
    <property type="match status" value="1"/>
</dbReference>
<evidence type="ECO:0000256" key="6">
    <source>
        <dbReference type="ARBA" id="ARBA00042810"/>
    </source>
</evidence>
<keyword evidence="1 7" id="KW-0489">Methyltransferase</keyword>
<dbReference type="PROSITE" id="PS51679">
    <property type="entry name" value="SAM_MT_C5"/>
    <property type="match status" value="1"/>
</dbReference>
<dbReference type="EMBL" id="CAJNDS010002079">
    <property type="protein sequence ID" value="CAE7311106.1"/>
    <property type="molecule type" value="Genomic_DNA"/>
</dbReference>
<dbReference type="Pfam" id="PF00145">
    <property type="entry name" value="DNA_methylase"/>
    <property type="match status" value="2"/>
</dbReference>
<evidence type="ECO:0000256" key="2">
    <source>
        <dbReference type="ARBA" id="ARBA00022679"/>
    </source>
</evidence>
<dbReference type="EC" id="2.1.1.204" evidence="4"/>
<dbReference type="Gene3D" id="3.40.50.150">
    <property type="entry name" value="Vaccinia Virus protein VP39"/>
    <property type="match status" value="1"/>
</dbReference>
<dbReference type="InterPro" id="IPR050750">
    <property type="entry name" value="C5-MTase"/>
</dbReference>
<dbReference type="Gene3D" id="3.90.120.10">
    <property type="entry name" value="DNA Methylase, subunit A, domain 2"/>
    <property type="match status" value="1"/>
</dbReference>
<dbReference type="PRINTS" id="PR00105">
    <property type="entry name" value="C5METTRFRASE"/>
</dbReference>
<comment type="caution">
    <text evidence="8">The sequence shown here is derived from an EMBL/GenBank/DDBJ whole genome shotgun (WGS) entry which is preliminary data.</text>
</comment>
<dbReference type="InterPro" id="IPR029063">
    <property type="entry name" value="SAM-dependent_MTases_sf"/>
</dbReference>
<dbReference type="Proteomes" id="UP000604046">
    <property type="component" value="Unassembled WGS sequence"/>
</dbReference>
<dbReference type="PROSITE" id="PS00095">
    <property type="entry name" value="C5_MTASE_2"/>
    <property type="match status" value="1"/>
</dbReference>
<dbReference type="PANTHER" id="PTHR46098">
    <property type="entry name" value="TRNA (CYTOSINE(38)-C(5))-METHYLTRANSFERASE"/>
    <property type="match status" value="1"/>
</dbReference>
<dbReference type="GO" id="GO:0032259">
    <property type="term" value="P:methylation"/>
    <property type="evidence" value="ECO:0007669"/>
    <property type="project" value="UniProtKB-KW"/>
</dbReference>
<evidence type="ECO:0000256" key="1">
    <source>
        <dbReference type="ARBA" id="ARBA00022603"/>
    </source>
</evidence>
<evidence type="ECO:0000313" key="9">
    <source>
        <dbReference type="Proteomes" id="UP000604046"/>
    </source>
</evidence>
<reference evidence="8" key="1">
    <citation type="submission" date="2021-02" db="EMBL/GenBank/DDBJ databases">
        <authorList>
            <person name="Dougan E. K."/>
            <person name="Rhodes N."/>
            <person name="Thang M."/>
            <person name="Chan C."/>
        </authorList>
    </citation>
    <scope>NUCLEOTIDE SEQUENCE</scope>
</reference>
<organism evidence="8 9">
    <name type="scientific">Symbiodinium natans</name>
    <dbReference type="NCBI Taxonomy" id="878477"/>
    <lineage>
        <taxon>Eukaryota</taxon>
        <taxon>Sar</taxon>
        <taxon>Alveolata</taxon>
        <taxon>Dinophyceae</taxon>
        <taxon>Suessiales</taxon>
        <taxon>Symbiodiniaceae</taxon>
        <taxon>Symbiodinium</taxon>
    </lineage>
</organism>
<evidence type="ECO:0000313" key="8">
    <source>
        <dbReference type="EMBL" id="CAE7311106.1"/>
    </source>
</evidence>
<comment type="similarity">
    <text evidence="7">Belongs to the class I-like SAM-binding methyltransferase superfamily. C5-methyltransferase family.</text>
</comment>
<dbReference type="InterPro" id="IPR031303">
    <property type="entry name" value="C5_meth_CS"/>
</dbReference>
<keyword evidence="2 7" id="KW-0808">Transferase</keyword>
<evidence type="ECO:0000256" key="7">
    <source>
        <dbReference type="PROSITE-ProRule" id="PRU01016"/>
    </source>
</evidence>
<keyword evidence="3 7" id="KW-0949">S-adenosyl-L-methionine</keyword>
<evidence type="ECO:0000256" key="5">
    <source>
        <dbReference type="ARBA" id="ARBA00039681"/>
    </source>
</evidence>
<proteinExistence type="inferred from homology"/>
<dbReference type="AlphaFoldDB" id="A0A812NKA4"/>
<protein>
    <recommendedName>
        <fullName evidence="5">tRNA (cytosine(38)-C(5))-methyltransferase</fullName>
        <ecNumber evidence="4">2.1.1.204</ecNumber>
    </recommendedName>
    <alternativeName>
        <fullName evidence="6">DNA (cytosine-5)-methyltransferase-like protein 2</fullName>
    </alternativeName>
</protein>
<evidence type="ECO:0000256" key="3">
    <source>
        <dbReference type="ARBA" id="ARBA00022691"/>
    </source>
</evidence>
<dbReference type="SUPFAM" id="SSF53335">
    <property type="entry name" value="S-adenosyl-L-methionine-dependent methyltransferases"/>
    <property type="match status" value="1"/>
</dbReference>
<gene>
    <name evidence="8" type="primary">TRDMT1</name>
    <name evidence="8" type="ORF">SNAT2548_LOCUS16347</name>
</gene>
<evidence type="ECO:0000256" key="4">
    <source>
        <dbReference type="ARBA" id="ARBA00039081"/>
    </source>
</evidence>
<dbReference type="GO" id="GO:0008168">
    <property type="term" value="F:methyltransferase activity"/>
    <property type="evidence" value="ECO:0007669"/>
    <property type="project" value="UniProtKB-KW"/>
</dbReference>
<sequence length="516" mass="56438">MGALASQLRVACPCTLRDRPDALEGASSSSSELPTRLRVCELFAGIGGWRHCGCTRLALQAMLPQGVSARFHPYDSGPHCSEVYARNFGEPCCRRNIEQLAAKDLEDFDVWLMSPPCQPFSTTREAKQRDLGDKRCAALDHLCKLLPLLRNPPRWIALENVKGFHGSEACAKWRAALAQAGFSDREIVLDLSSFGTPNHRTRYYLLAERGSRNLQQSAAAVPRLQEAMPPGALARGPWARDRRAALEAAHAAARKTPRREDKEAIFGAARRAFVQALALLSTPDVGRDVSSLTLAGTESWKLLPLPKDDPEALLVVFDIDGSDNTVATQFLEELPTLDSSQVSWSCWPPPDREHAAWAARRVGDFLETPDSGELAELLLPESTLSRSFAPGLSYVHAKDLRTFCFTGHYGKVLHKSSGSLLLTSEAPIDRSRPQASAGSVRFFSPKEILNFLGFPASFSLPPEMALRHRYKVVGNSIAVTVASELLRLLLLGQGAERLAQLEQPPPTRPAPAAPDA</sequence>
<name>A0A812NKA4_9DINO</name>
<dbReference type="OrthoDB" id="411250at2759"/>
<feature type="active site" evidence="7">
    <location>
        <position position="117"/>
    </location>
</feature>
<accession>A0A812NKA4</accession>
<dbReference type="InterPro" id="IPR001525">
    <property type="entry name" value="C5_MeTfrase"/>
</dbReference>